<evidence type="ECO:0000259" key="3">
    <source>
        <dbReference type="Pfam" id="PF11838"/>
    </source>
</evidence>
<dbReference type="Gene3D" id="1.25.50.20">
    <property type="match status" value="1"/>
</dbReference>
<dbReference type="InterPro" id="IPR024571">
    <property type="entry name" value="ERAP1-like_C_dom"/>
</dbReference>
<dbReference type="InterPro" id="IPR014782">
    <property type="entry name" value="Peptidase_M1_dom"/>
</dbReference>
<dbReference type="SUPFAM" id="SSF55486">
    <property type="entry name" value="Metalloproteases ('zincins'), catalytic domain"/>
    <property type="match status" value="1"/>
</dbReference>
<proteinExistence type="inferred from homology"/>
<dbReference type="PANTHER" id="PTHR11533:SF174">
    <property type="entry name" value="PUROMYCIN-SENSITIVE AMINOPEPTIDASE-RELATED"/>
    <property type="match status" value="1"/>
</dbReference>
<name>A0A1F7GEC6_9BACT</name>
<dbReference type="GO" id="GO:0005615">
    <property type="term" value="C:extracellular space"/>
    <property type="evidence" value="ECO:0007669"/>
    <property type="project" value="TreeGrafter"/>
</dbReference>
<dbReference type="GO" id="GO:0005737">
    <property type="term" value="C:cytoplasm"/>
    <property type="evidence" value="ECO:0007669"/>
    <property type="project" value="TreeGrafter"/>
</dbReference>
<dbReference type="GO" id="GO:0006508">
    <property type="term" value="P:proteolysis"/>
    <property type="evidence" value="ECO:0007669"/>
    <property type="project" value="TreeGrafter"/>
</dbReference>
<evidence type="ECO:0008006" key="6">
    <source>
        <dbReference type="Google" id="ProtNLM"/>
    </source>
</evidence>
<dbReference type="InterPro" id="IPR027268">
    <property type="entry name" value="Peptidase_M4/M1_CTD_sf"/>
</dbReference>
<gene>
    <name evidence="4" type="ORF">A2774_02325</name>
</gene>
<evidence type="ECO:0000259" key="2">
    <source>
        <dbReference type="Pfam" id="PF01433"/>
    </source>
</evidence>
<dbReference type="PANTHER" id="PTHR11533">
    <property type="entry name" value="PROTEASE M1 ZINC METALLOPROTEASE"/>
    <property type="match status" value="1"/>
</dbReference>
<dbReference type="InterPro" id="IPR050344">
    <property type="entry name" value="Peptidase_M1_aminopeptidases"/>
</dbReference>
<dbReference type="GO" id="GO:0042277">
    <property type="term" value="F:peptide binding"/>
    <property type="evidence" value="ECO:0007669"/>
    <property type="project" value="TreeGrafter"/>
</dbReference>
<dbReference type="Pfam" id="PF11838">
    <property type="entry name" value="ERAP1_C"/>
    <property type="match status" value="1"/>
</dbReference>
<organism evidence="4 5">
    <name type="scientific">Candidatus Roizmanbacteria bacterium RIFCSPHIGHO2_01_FULL_39_12c</name>
    <dbReference type="NCBI Taxonomy" id="1802031"/>
    <lineage>
        <taxon>Bacteria</taxon>
        <taxon>Candidatus Roizmaniibacteriota</taxon>
    </lineage>
</organism>
<dbReference type="GO" id="GO:0043171">
    <property type="term" value="P:peptide catabolic process"/>
    <property type="evidence" value="ECO:0007669"/>
    <property type="project" value="TreeGrafter"/>
</dbReference>
<dbReference type="Gene3D" id="2.60.40.1910">
    <property type="match status" value="1"/>
</dbReference>
<feature type="domain" description="Peptidase M1 membrane alanine aminopeptidase" evidence="2">
    <location>
        <begin position="1"/>
        <end position="90"/>
    </location>
</feature>
<evidence type="ECO:0000313" key="5">
    <source>
        <dbReference type="Proteomes" id="UP000177208"/>
    </source>
</evidence>
<dbReference type="Pfam" id="PF01433">
    <property type="entry name" value="Peptidase_M1"/>
    <property type="match status" value="1"/>
</dbReference>
<sequence>MALDSLKSSHPIKVNVKNTNELDELFDEIAYSKGGSILRMLDLYLGEKSFREGLRDYIKRFLYLNAEAKDLWSSLKSVSDKPVVKIMQSFINQVGFPKVKVELRNNVIDLEQSRFLFEKGDADLKQKWIIPYHLGNGRGLDGTNLLDKKEMKIETTGDIEYINLNKNYSNFFITDYAKDLLRKLGQNIQFLNDQEKLGMIHDLFALILTGKKNLSELYQYIDIYYAGEKSSVVLHYLIAKLTRINLLAGDDISRKLATLLSNRALGKVGYEPQKSEAVVDTYLRSTALSSLSLFEDNDAKEFINKKFTQYLKEERSLHSDLRAVVYSSSVSFSDENYSIIKNFYMDSEVQEEKVKMLMALGYTRNKKLIKAALKFSLDKEVPFAFLPYAISSIAKNPQAKEIAISWFVETWPLLLQRAGGLANMLLRRILQVIVPICGVGREKEVEVLLSKNTPQGLARSIDQALETLRVNSRFANKNKMSN</sequence>
<dbReference type="GO" id="GO:0008270">
    <property type="term" value="F:zinc ion binding"/>
    <property type="evidence" value="ECO:0007669"/>
    <property type="project" value="InterPro"/>
</dbReference>
<comment type="caution">
    <text evidence="4">The sequence shown here is derived from an EMBL/GenBank/DDBJ whole genome shotgun (WGS) entry which is preliminary data.</text>
</comment>
<comment type="similarity">
    <text evidence="1">Belongs to the peptidase M1 family.</text>
</comment>
<reference evidence="4 5" key="1">
    <citation type="journal article" date="2016" name="Nat. Commun.">
        <title>Thousands of microbial genomes shed light on interconnected biogeochemical processes in an aquifer system.</title>
        <authorList>
            <person name="Anantharaman K."/>
            <person name="Brown C.T."/>
            <person name="Hug L.A."/>
            <person name="Sharon I."/>
            <person name="Castelle C.J."/>
            <person name="Probst A.J."/>
            <person name="Thomas B.C."/>
            <person name="Singh A."/>
            <person name="Wilkins M.J."/>
            <person name="Karaoz U."/>
            <person name="Brodie E.L."/>
            <person name="Williams K.H."/>
            <person name="Hubbard S.S."/>
            <person name="Banfield J.F."/>
        </authorList>
    </citation>
    <scope>NUCLEOTIDE SEQUENCE [LARGE SCALE GENOMIC DNA]</scope>
</reference>
<feature type="domain" description="ERAP1-like C-terminal" evidence="3">
    <location>
        <begin position="162"/>
        <end position="469"/>
    </location>
</feature>
<dbReference type="Proteomes" id="UP000177208">
    <property type="component" value="Unassembled WGS sequence"/>
</dbReference>
<dbReference type="EMBL" id="MFZG01000010">
    <property type="protein sequence ID" value="OGK17214.1"/>
    <property type="molecule type" value="Genomic_DNA"/>
</dbReference>
<evidence type="ECO:0000256" key="1">
    <source>
        <dbReference type="ARBA" id="ARBA00010136"/>
    </source>
</evidence>
<evidence type="ECO:0000313" key="4">
    <source>
        <dbReference type="EMBL" id="OGK17214.1"/>
    </source>
</evidence>
<dbReference type="AlphaFoldDB" id="A0A1F7GEC6"/>
<dbReference type="GO" id="GO:0070006">
    <property type="term" value="F:metalloaminopeptidase activity"/>
    <property type="evidence" value="ECO:0007669"/>
    <property type="project" value="TreeGrafter"/>
</dbReference>
<accession>A0A1F7GEC6</accession>
<dbReference type="Gene3D" id="1.10.390.10">
    <property type="entry name" value="Neutral Protease Domain 2"/>
    <property type="match status" value="1"/>
</dbReference>
<protein>
    <recommendedName>
        <fullName evidence="6">ERAP1-like C-terminal domain-containing protein</fullName>
    </recommendedName>
</protein>
<dbReference type="GO" id="GO:0016020">
    <property type="term" value="C:membrane"/>
    <property type="evidence" value="ECO:0007669"/>
    <property type="project" value="TreeGrafter"/>
</dbReference>